<evidence type="ECO:0000313" key="3">
    <source>
        <dbReference type="EMBL" id="OEU17036.1"/>
    </source>
</evidence>
<name>A0A1E7FFW8_9STRA</name>
<feature type="compositionally biased region" description="Basic residues" evidence="1">
    <location>
        <begin position="58"/>
        <end position="73"/>
    </location>
</feature>
<feature type="domain" description="Helicase-associated" evidence="2">
    <location>
        <begin position="219"/>
        <end position="276"/>
    </location>
</feature>
<dbReference type="Gene3D" id="6.10.140.530">
    <property type="match status" value="2"/>
</dbReference>
<proteinExistence type="predicted"/>
<dbReference type="Pfam" id="PF03457">
    <property type="entry name" value="HA"/>
    <property type="match status" value="2"/>
</dbReference>
<evidence type="ECO:0000256" key="1">
    <source>
        <dbReference type="SAM" id="MobiDB-lite"/>
    </source>
</evidence>
<dbReference type="PANTHER" id="PTHR33418">
    <property type="entry name" value="HELICASE-ASSOCIATED"/>
    <property type="match status" value="1"/>
</dbReference>
<organism evidence="3 4">
    <name type="scientific">Fragilariopsis cylindrus CCMP1102</name>
    <dbReference type="NCBI Taxonomy" id="635003"/>
    <lineage>
        <taxon>Eukaryota</taxon>
        <taxon>Sar</taxon>
        <taxon>Stramenopiles</taxon>
        <taxon>Ochrophyta</taxon>
        <taxon>Bacillariophyta</taxon>
        <taxon>Bacillariophyceae</taxon>
        <taxon>Bacillariophycidae</taxon>
        <taxon>Bacillariales</taxon>
        <taxon>Bacillariaceae</taxon>
        <taxon>Fragilariopsis</taxon>
    </lineage>
</organism>
<evidence type="ECO:0000313" key="4">
    <source>
        <dbReference type="Proteomes" id="UP000095751"/>
    </source>
</evidence>
<dbReference type="EMBL" id="KV784358">
    <property type="protein sequence ID" value="OEU17036.1"/>
    <property type="molecule type" value="Genomic_DNA"/>
</dbReference>
<dbReference type="InParanoid" id="A0A1E7FFW8"/>
<accession>A0A1E7FFW8</accession>
<feature type="region of interest" description="Disordered" evidence="1">
    <location>
        <begin position="42"/>
        <end position="73"/>
    </location>
</feature>
<feature type="compositionally biased region" description="Polar residues" evidence="1">
    <location>
        <begin position="1"/>
        <end position="10"/>
    </location>
</feature>
<dbReference type="PANTHER" id="PTHR33418:SF1">
    <property type="entry name" value="HELICASE-ASSOCIATED DOMAIN-CONTAINING PROTEIN"/>
    <property type="match status" value="1"/>
</dbReference>
<feature type="region of interest" description="Disordered" evidence="1">
    <location>
        <begin position="1"/>
        <end position="30"/>
    </location>
</feature>
<gene>
    <name evidence="3" type="ORF">FRACYDRAFT_261464</name>
</gene>
<protein>
    <recommendedName>
        <fullName evidence="2">Helicase-associated domain-containing protein</fullName>
    </recommendedName>
</protein>
<dbReference type="AlphaFoldDB" id="A0A1E7FFW8"/>
<feature type="compositionally biased region" description="Polar residues" evidence="1">
    <location>
        <begin position="42"/>
        <end position="55"/>
    </location>
</feature>
<dbReference type="KEGG" id="fcy:FRACYDRAFT_261464"/>
<sequence length="284" mass="33048">MNNSIKSITQQRRHCVSATAAKQSQKRNKKEQNILSSNHQVSATASNHQVSATAAKQSQKRNKKEQNKKKNIKKQRVVKRVIKKMKNAKNTKNDDDKMVVVTHYKTPDNLVFPSSYVLPSLSSSLSSDYDSLLKTKSKTKTKTKTRSTLGYIRNWDTQYQSLVEFYHLNGHSSVLRSDPDKSLSGWVKRQRNNRKEGKLTQDQIDILDDVGFIWHRTNNAWNVKYNMLIDHFEKNGPCIVTCSTNRALAEWIQRQKREYRNSESKMSIERIDALERVFGWTWEK</sequence>
<feature type="domain" description="Helicase-associated" evidence="2">
    <location>
        <begin position="154"/>
        <end position="212"/>
    </location>
</feature>
<reference evidence="3 4" key="1">
    <citation type="submission" date="2016-09" db="EMBL/GenBank/DDBJ databases">
        <title>Extensive genetic diversity and differential bi-allelic expression allows diatom success in the polar Southern Ocean.</title>
        <authorList>
            <consortium name="DOE Joint Genome Institute"/>
            <person name="Mock T."/>
            <person name="Otillar R.P."/>
            <person name="Strauss J."/>
            <person name="Dupont C."/>
            <person name="Frickenhaus S."/>
            <person name="Maumus F."/>
            <person name="Mcmullan M."/>
            <person name="Sanges R."/>
            <person name="Schmutz J."/>
            <person name="Toseland A."/>
            <person name="Valas R."/>
            <person name="Veluchamy A."/>
            <person name="Ward B.J."/>
            <person name="Allen A."/>
            <person name="Barry K."/>
            <person name="Falciatore A."/>
            <person name="Ferrante M."/>
            <person name="Fortunato A.E."/>
            <person name="Gloeckner G."/>
            <person name="Gruber A."/>
            <person name="Hipkin R."/>
            <person name="Janech M."/>
            <person name="Kroth P."/>
            <person name="Leese F."/>
            <person name="Lindquist E."/>
            <person name="Lyon B.R."/>
            <person name="Martin J."/>
            <person name="Mayer C."/>
            <person name="Parker M."/>
            <person name="Quesneville H."/>
            <person name="Raymond J."/>
            <person name="Uhlig C."/>
            <person name="Valentin K.U."/>
            <person name="Worden A.Z."/>
            <person name="Armbrust E.V."/>
            <person name="Bowler C."/>
            <person name="Green B."/>
            <person name="Moulton V."/>
            <person name="Van Oosterhout C."/>
            <person name="Grigoriev I."/>
        </authorList>
    </citation>
    <scope>NUCLEOTIDE SEQUENCE [LARGE SCALE GENOMIC DNA]</scope>
    <source>
        <strain evidence="3 4">CCMP1102</strain>
    </source>
</reference>
<dbReference type="OrthoDB" id="44219at2759"/>
<dbReference type="Proteomes" id="UP000095751">
    <property type="component" value="Unassembled WGS sequence"/>
</dbReference>
<keyword evidence="4" id="KW-1185">Reference proteome</keyword>
<evidence type="ECO:0000259" key="2">
    <source>
        <dbReference type="Pfam" id="PF03457"/>
    </source>
</evidence>
<dbReference type="InterPro" id="IPR005114">
    <property type="entry name" value="Helicase_assoc"/>
</dbReference>